<gene>
    <name evidence="2" type="ORF">ENT99_08235</name>
    <name evidence="3" type="ORF">ENU64_07710</name>
</gene>
<accession>A0A7J3N0J0</accession>
<keyword evidence="1" id="KW-0472">Membrane</keyword>
<dbReference type="PANTHER" id="PTHR35902:SF6">
    <property type="entry name" value="CONSERVED WITHIN P. AEROPHILUM"/>
    <property type="match status" value="1"/>
</dbReference>
<organism evidence="3">
    <name type="scientific">Ignisphaera aggregans</name>
    <dbReference type="NCBI Taxonomy" id="334771"/>
    <lineage>
        <taxon>Archaea</taxon>
        <taxon>Thermoproteota</taxon>
        <taxon>Thermoprotei</taxon>
        <taxon>Desulfurococcales</taxon>
        <taxon>Desulfurococcaceae</taxon>
        <taxon>Ignisphaera</taxon>
    </lineage>
</organism>
<dbReference type="EMBL" id="DTAU01000152">
    <property type="protein sequence ID" value="HFQ79664.1"/>
    <property type="molecule type" value="Genomic_DNA"/>
</dbReference>
<evidence type="ECO:0008006" key="4">
    <source>
        <dbReference type="Google" id="ProtNLM"/>
    </source>
</evidence>
<feature type="transmembrane region" description="Helical" evidence="1">
    <location>
        <begin position="1537"/>
        <end position="1562"/>
    </location>
</feature>
<dbReference type="PANTHER" id="PTHR35902">
    <property type="entry name" value="S-LAYER DOMAIN-LIKE PROTEIN-RELATED"/>
    <property type="match status" value="1"/>
</dbReference>
<sequence>MHAISTNRIIIFSATLLLLILPVIGRIFTQNIQGNDFILYSYSYKSSANEPHIYPGSKYVELSIDVININNIRLYVYGACITLPQGFTISRGYTSCSAARNTNGSTTYIVDPGGVVSFRYYVDVSKDVVPSDYSLSISIKYSDGVNAYEQTIDRIIITISSYPSPSIEVINWYWSPDAYPGSESVYLYIVLRNSGNVDIVEGYGSVELLAQVFRPSRRTITLNNLNRDMSTSIAVGPLSIYSYADQGPYIARLNLNATMRTPDGVFYTSTIMIEFQVTLSPSPYMYITVVDYGFTDTKVFQGSTRTRFYATILNQDFATIRSIVAYFMLTSCGTFVNNSRQSIYILETPLNYGATATLYSDYINIDYRCRYIELSLSLNIFGDINGAEFWTTQRYTFSIPLEIPTINITVVETYWSGSYAYPGTKDANLVIVLENHDVVNVRNAIVKLDLDPKIFYPSTLVLSNIDIASGSRSTLIFRSVSVSTRASPGPYVAYVRLSGIATTSTGSFFRINVTLRTLVEIKKPESENITEIVRYSWSTGKAYVSMVNTGIHVDIRVCSPFYIVENPIVVLHLPPGFVSRDGSRKVTVSLTGRYGYGQVIPIQFQGIDITVTEAGLYPIILELNTLAIDSSDSEFWLNKTMTFMMYVHKSSLNITIIDSGWISNIVTGSTYGASVYVSLQSYSIDTITSITASLGVNPRIAIALGKNGVVSYTSRIINYGDIVTLTFDGIDIVCRDCVDVDIYINISVVKSIGSSYYTARDSYRFKLRLVKELSSFKVVSLNTYYSGNPTPILPSARNIYISIDIANVRPYDISWIKPEIIHITNNMIRINSIEGSCLSGVARGGVCNLVLNVDVDERIQPGKHTIILNLTYALYIRNTVAVSSEIIDIPLAVADYSYYRPYIKPSTWYWGIQTPIRALPGQRNAPLTIVFINNGRYRVDDVEVQVTPLTNFATAITNRSLCAATLLPTAYCSVTFYIDLAESANESIPFDVVIQYVFSEYGTHIVDRDLYTIYMNVDTFAGGRGLNLVDHYWINNWPVYPATENTTYVVRLYNSWPYRVSGISAKLLLPKGFSSRGLPYAYSYVSGPIQSFQQVDLSFTISIDEEIKPGRYWAKLAVEYIVESGLPYMRVEDVFDIYLQVNDISSSVSLLSIQWLDSVPEPRTYGAILGIGIRNNYVPIMRGPVLEVYTPSNILCSDTNTSYTSIVATRVSPDMIQSMTLASTLRLQYGSLQEYISRIIKEYSNVEQYSYGDILHFYLKLNLLVDAPGTYTARAYINFIDQWNNVRKIPIDIPIHVIGSIRVVDVTVFQPIKIENGTATMTIGLKNIGSAPIYNVYVYLIPQTPLLIPSGGLRYIDTLRPNVTKYVSFQLVYNPMALFSGTAVQAIRYTTAVFMLTILYRDVSGYIRYVNMSVASLIEPFIDLKVANLKASGVGNVLTVSGTIVNYGLATARNVEVAVLEEDGMLGASFLGDLDPASQYAFRVEASADRPISSLVLKISYRDEYGVSRYVELPIAISYEQRSVSPTIRVNRDHMPLLTHSVTIALVVVFLVFMVLILYRYVRKHMHKLSEKIEV</sequence>
<evidence type="ECO:0000313" key="2">
    <source>
        <dbReference type="EMBL" id="HFQ79664.1"/>
    </source>
</evidence>
<protein>
    <recommendedName>
        <fullName evidence="4">CARDB domain-containing protein</fullName>
    </recommendedName>
</protein>
<reference evidence="3" key="1">
    <citation type="journal article" date="2020" name="mSystems">
        <title>Genome- and Community-Level Interaction Insights into Carbon Utilization and Element Cycling Functions of Hydrothermarchaeota in Hydrothermal Sediment.</title>
        <authorList>
            <person name="Zhou Z."/>
            <person name="Liu Y."/>
            <person name="Xu W."/>
            <person name="Pan J."/>
            <person name="Luo Z.H."/>
            <person name="Li M."/>
        </authorList>
    </citation>
    <scope>NUCLEOTIDE SEQUENCE [LARGE SCALE GENOMIC DNA]</scope>
    <source>
        <strain evidence="2">SpSt-629</strain>
        <strain evidence="3">SpSt-688</strain>
    </source>
</reference>
<name>A0A7J3N0J0_9CREN</name>
<evidence type="ECO:0000256" key="1">
    <source>
        <dbReference type="SAM" id="Phobius"/>
    </source>
</evidence>
<evidence type="ECO:0000313" key="3">
    <source>
        <dbReference type="EMBL" id="HGT99291.1"/>
    </source>
</evidence>
<comment type="caution">
    <text evidence="3">The sequence shown here is derived from an EMBL/GenBank/DDBJ whole genome shotgun (WGS) entry which is preliminary data.</text>
</comment>
<keyword evidence="1" id="KW-1133">Transmembrane helix</keyword>
<dbReference type="EMBL" id="DTDH01000216">
    <property type="protein sequence ID" value="HGT99291.1"/>
    <property type="molecule type" value="Genomic_DNA"/>
</dbReference>
<keyword evidence="1" id="KW-0812">Transmembrane</keyword>
<proteinExistence type="predicted"/>